<keyword evidence="1" id="KW-0732">Signal</keyword>
<reference evidence="2" key="1">
    <citation type="submission" date="2018-02" db="EMBL/GenBank/DDBJ databases">
        <title>Rhizophora mucronata_Transcriptome.</title>
        <authorList>
            <person name="Meera S.P."/>
            <person name="Sreeshan A."/>
            <person name="Augustine A."/>
        </authorList>
    </citation>
    <scope>NUCLEOTIDE SEQUENCE</scope>
    <source>
        <tissue evidence="2">Leaf</tissue>
    </source>
</reference>
<dbReference type="AlphaFoldDB" id="A0A2P2Q7T6"/>
<protein>
    <submittedName>
        <fullName evidence="2">Uncharacterized protein</fullName>
    </submittedName>
</protein>
<organism evidence="2">
    <name type="scientific">Rhizophora mucronata</name>
    <name type="common">Asiatic mangrove</name>
    <dbReference type="NCBI Taxonomy" id="61149"/>
    <lineage>
        <taxon>Eukaryota</taxon>
        <taxon>Viridiplantae</taxon>
        <taxon>Streptophyta</taxon>
        <taxon>Embryophyta</taxon>
        <taxon>Tracheophyta</taxon>
        <taxon>Spermatophyta</taxon>
        <taxon>Magnoliopsida</taxon>
        <taxon>eudicotyledons</taxon>
        <taxon>Gunneridae</taxon>
        <taxon>Pentapetalae</taxon>
        <taxon>rosids</taxon>
        <taxon>fabids</taxon>
        <taxon>Malpighiales</taxon>
        <taxon>Rhizophoraceae</taxon>
        <taxon>Rhizophora</taxon>
    </lineage>
</organism>
<proteinExistence type="predicted"/>
<feature type="chain" id="PRO_5015114334" evidence="1">
    <location>
        <begin position="18"/>
        <end position="63"/>
    </location>
</feature>
<dbReference type="EMBL" id="GGEC01082558">
    <property type="protein sequence ID" value="MBX63042.1"/>
    <property type="molecule type" value="Transcribed_RNA"/>
</dbReference>
<accession>A0A2P2Q7T6</accession>
<feature type="signal peptide" evidence="1">
    <location>
        <begin position="1"/>
        <end position="17"/>
    </location>
</feature>
<evidence type="ECO:0000313" key="2">
    <source>
        <dbReference type="EMBL" id="MBX63042.1"/>
    </source>
</evidence>
<name>A0A2P2Q7T6_RHIMU</name>
<evidence type="ECO:0000256" key="1">
    <source>
        <dbReference type="SAM" id="SignalP"/>
    </source>
</evidence>
<sequence length="63" mass="7258">MLLVLFSFLLGWRVEKGGKDQVTCLKHFNKSLANHIFALNHNLKLEKIKNLLSSQVIEHRTGK</sequence>